<comment type="caution">
    <text evidence="1">The sequence shown here is derived from an EMBL/GenBank/DDBJ whole genome shotgun (WGS) entry which is preliminary data.</text>
</comment>
<protein>
    <submittedName>
        <fullName evidence="1">Putative membrane protein</fullName>
    </submittedName>
</protein>
<proteinExistence type="predicted"/>
<evidence type="ECO:0000313" key="1">
    <source>
        <dbReference type="EMBL" id="PVZ13156.1"/>
    </source>
</evidence>
<evidence type="ECO:0000313" key="2">
    <source>
        <dbReference type="Proteomes" id="UP000245639"/>
    </source>
</evidence>
<dbReference type="EMBL" id="QEKW01000002">
    <property type="protein sequence ID" value="PVZ13156.1"/>
    <property type="molecule type" value="Genomic_DNA"/>
</dbReference>
<dbReference type="RefSeq" id="WP_207787088.1">
    <property type="nucleotide sequence ID" value="NZ_QEKW01000002.1"/>
</dbReference>
<name>A0A2U1FLY5_9PSEU</name>
<sequence>MTSLLRGFRRGVAAGAAGTTALNAATQADMVLRARPASSAPTQAVTAAAQRLGVEVPGGRSARTHRLEGLGALAGTATGLAVGGVAGVLRAAGVRLPAAVGGPVLGAAAMLATDLPMSRLGVSDPRRWSAADWTADAIPHLVYGVTTHAVLAAGDDPRVGGPPAPSAAALARAAALGAATGCRSTVGLTALALRARASDPRAASWFASPGRRAVPVLATLGEMAGDKSPAVPDRTSPGGLAPRIVLASTAADLAAHRDRYEGGPPALVAALAAVGTSVLGQRMRGMAAQRFGSDLPGALVEDAVASGLAWLGAGGVTRRSTVPGS</sequence>
<reference evidence="1 2" key="1">
    <citation type="submission" date="2018-04" db="EMBL/GenBank/DDBJ databases">
        <title>Genomic Encyclopedia of Type Strains, Phase IV (KMG-IV): sequencing the most valuable type-strain genomes for metagenomic binning, comparative biology and taxonomic classification.</title>
        <authorList>
            <person name="Goeker M."/>
        </authorList>
    </citation>
    <scope>NUCLEOTIDE SEQUENCE [LARGE SCALE GENOMIC DNA]</scope>
    <source>
        <strain evidence="1 2">DSM 45771</strain>
    </source>
</reference>
<keyword evidence="2" id="KW-1185">Reference proteome</keyword>
<organism evidence="1 2">
    <name type="scientific">Actinomycetospora cinnamomea</name>
    <dbReference type="NCBI Taxonomy" id="663609"/>
    <lineage>
        <taxon>Bacteria</taxon>
        <taxon>Bacillati</taxon>
        <taxon>Actinomycetota</taxon>
        <taxon>Actinomycetes</taxon>
        <taxon>Pseudonocardiales</taxon>
        <taxon>Pseudonocardiaceae</taxon>
        <taxon>Actinomycetospora</taxon>
    </lineage>
</organism>
<dbReference type="Proteomes" id="UP000245639">
    <property type="component" value="Unassembled WGS sequence"/>
</dbReference>
<dbReference type="AlphaFoldDB" id="A0A2U1FLY5"/>
<accession>A0A2U1FLY5</accession>
<gene>
    <name evidence="1" type="ORF">C8D89_102306</name>
</gene>